<evidence type="ECO:0000313" key="2">
    <source>
        <dbReference type="EMBL" id="TYP97349.1"/>
    </source>
</evidence>
<keyword evidence="1" id="KW-0472">Membrane</keyword>
<proteinExistence type="predicted"/>
<keyword evidence="2" id="KW-0808">Transferase</keyword>
<keyword evidence="1" id="KW-0812">Transmembrane</keyword>
<dbReference type="GO" id="GO:0016740">
    <property type="term" value="F:transferase activity"/>
    <property type="evidence" value="ECO:0007669"/>
    <property type="project" value="UniProtKB-KW"/>
</dbReference>
<evidence type="ECO:0000313" key="3">
    <source>
        <dbReference type="Proteomes" id="UP000323136"/>
    </source>
</evidence>
<feature type="transmembrane region" description="Helical" evidence="1">
    <location>
        <begin position="94"/>
        <end position="114"/>
    </location>
</feature>
<feature type="transmembrane region" description="Helical" evidence="1">
    <location>
        <begin position="197"/>
        <end position="217"/>
    </location>
</feature>
<dbReference type="OrthoDB" id="1424730at2"/>
<feature type="transmembrane region" description="Helical" evidence="1">
    <location>
        <begin position="237"/>
        <end position="258"/>
    </location>
</feature>
<gene>
    <name evidence="2" type="ORF">C7447_10433</name>
</gene>
<comment type="caution">
    <text evidence="2">The sequence shown here is derived from an EMBL/GenBank/DDBJ whole genome shotgun (WGS) entry which is preliminary data.</text>
</comment>
<feature type="transmembrane region" description="Helical" evidence="1">
    <location>
        <begin position="164"/>
        <end position="185"/>
    </location>
</feature>
<protein>
    <submittedName>
        <fullName evidence="2">EpsG-like putative glucosyltransferase</fullName>
    </submittedName>
</protein>
<accession>A0A5S5DRS8</accession>
<evidence type="ECO:0000256" key="1">
    <source>
        <dbReference type="SAM" id="Phobius"/>
    </source>
</evidence>
<dbReference type="EMBL" id="VNIA01000004">
    <property type="protein sequence ID" value="TYP97349.1"/>
    <property type="molecule type" value="Genomic_DNA"/>
</dbReference>
<keyword evidence="1" id="KW-1133">Transmembrane helix</keyword>
<dbReference type="InterPro" id="IPR049458">
    <property type="entry name" value="EpsG-like"/>
</dbReference>
<feature type="transmembrane region" description="Helical" evidence="1">
    <location>
        <begin position="24"/>
        <end position="43"/>
    </location>
</feature>
<feature type="transmembrane region" description="Helical" evidence="1">
    <location>
        <begin position="298"/>
        <end position="318"/>
    </location>
</feature>
<keyword evidence="3" id="KW-1185">Reference proteome</keyword>
<dbReference type="Pfam" id="PF14897">
    <property type="entry name" value="EpsG"/>
    <property type="match status" value="1"/>
</dbReference>
<feature type="transmembrane region" description="Helical" evidence="1">
    <location>
        <begin position="121"/>
        <end position="144"/>
    </location>
</feature>
<sequence length="360" mass="43213">MLQIFLSIISIPFFSFLLNTKSKVFNKVEMLFFFLVLFLIAGLRHVDIANDSLAYATSFIDIEYFNSFWDFEGRFEFGFQYLTKFIKFYISDEVYVYFIITSFIIQFFLIDFIFKNSRILWFSVFLLITLRFYFFSVSAIRQGMALGVCMYSYEYLKRGKLNKFFISVLLAFSFHYSALVFLILPVLSKIKPSVKKILFFGGISMIVFSTLGYFIEIFSSVLDYGKDYIDQGLANNFYQRLGAIFIMLLSFIILIFVYKSDYFKKNKNDKVFRIQFWSIYLAFLINVLAIKFSILIRFYYYFGIFSIILLPNVINFMQNKRSKNIALKFWFLISLVFIMIILYNKPEWYNFYPYKFFWEK</sequence>
<reference evidence="2 3" key="1">
    <citation type="submission" date="2019-07" db="EMBL/GenBank/DDBJ databases">
        <title>Genomic Encyclopedia of Type Strains, Phase IV (KMG-IV): sequencing the most valuable type-strain genomes for metagenomic binning, comparative biology and taxonomic classification.</title>
        <authorList>
            <person name="Goeker M."/>
        </authorList>
    </citation>
    <scope>NUCLEOTIDE SEQUENCE [LARGE SCALE GENOMIC DNA]</scope>
    <source>
        <strain evidence="2 3">DSM 18961</strain>
    </source>
</reference>
<dbReference type="AlphaFoldDB" id="A0A5S5DRS8"/>
<dbReference type="RefSeq" id="WP_148870703.1">
    <property type="nucleotide sequence ID" value="NZ_VNIA01000004.1"/>
</dbReference>
<feature type="transmembrane region" description="Helical" evidence="1">
    <location>
        <begin position="325"/>
        <end position="343"/>
    </location>
</feature>
<organism evidence="2 3">
    <name type="scientific">Tenacibaculum adriaticum</name>
    <dbReference type="NCBI Taxonomy" id="413713"/>
    <lineage>
        <taxon>Bacteria</taxon>
        <taxon>Pseudomonadati</taxon>
        <taxon>Bacteroidota</taxon>
        <taxon>Flavobacteriia</taxon>
        <taxon>Flavobacteriales</taxon>
        <taxon>Flavobacteriaceae</taxon>
        <taxon>Tenacibaculum</taxon>
    </lineage>
</organism>
<feature type="transmembrane region" description="Helical" evidence="1">
    <location>
        <begin position="270"/>
        <end position="292"/>
    </location>
</feature>
<name>A0A5S5DRS8_9FLAO</name>
<dbReference type="Proteomes" id="UP000323136">
    <property type="component" value="Unassembled WGS sequence"/>
</dbReference>